<protein>
    <submittedName>
        <fullName evidence="2">Uncharacterized protein</fullName>
    </submittedName>
</protein>
<evidence type="ECO:0000313" key="2">
    <source>
        <dbReference type="EMBL" id="GFX89879.1"/>
    </source>
</evidence>
<reference evidence="2" key="1">
    <citation type="submission" date="2020-08" db="EMBL/GenBank/DDBJ databases">
        <title>Multicomponent nature underlies the extraordinary mechanical properties of spider dragline silk.</title>
        <authorList>
            <person name="Kono N."/>
            <person name="Nakamura H."/>
            <person name="Mori M."/>
            <person name="Yoshida Y."/>
            <person name="Ohtoshi R."/>
            <person name="Malay A.D."/>
            <person name="Moran D.A.P."/>
            <person name="Tomita M."/>
            <person name="Numata K."/>
            <person name="Arakawa K."/>
        </authorList>
    </citation>
    <scope>NUCLEOTIDE SEQUENCE</scope>
</reference>
<gene>
    <name evidence="2" type="ORF">TNCV_1535261</name>
</gene>
<accession>A0A8X6V1M9</accession>
<evidence type="ECO:0000256" key="1">
    <source>
        <dbReference type="SAM" id="MobiDB-lite"/>
    </source>
</evidence>
<evidence type="ECO:0000313" key="3">
    <source>
        <dbReference type="Proteomes" id="UP000887159"/>
    </source>
</evidence>
<dbReference type="EMBL" id="BMAU01021084">
    <property type="protein sequence ID" value="GFX89879.1"/>
    <property type="molecule type" value="Genomic_DNA"/>
</dbReference>
<keyword evidence="3" id="KW-1185">Reference proteome</keyword>
<comment type="caution">
    <text evidence="2">The sequence shown here is derived from an EMBL/GenBank/DDBJ whole genome shotgun (WGS) entry which is preliminary data.</text>
</comment>
<dbReference type="AlphaFoldDB" id="A0A8X6V1M9"/>
<sequence>MQQLHAPSAKTEGRLKDNKHMHVQFDDVCSSIDFQLRDHGCGYPKRGTPHRSYFNGEINDKPGRTNGKTSTFF</sequence>
<proteinExistence type="predicted"/>
<dbReference type="Proteomes" id="UP000887159">
    <property type="component" value="Unassembled WGS sequence"/>
</dbReference>
<feature type="region of interest" description="Disordered" evidence="1">
    <location>
        <begin position="45"/>
        <end position="73"/>
    </location>
</feature>
<organism evidence="2 3">
    <name type="scientific">Trichonephila clavipes</name>
    <name type="common">Golden silk orbweaver</name>
    <name type="synonym">Nephila clavipes</name>
    <dbReference type="NCBI Taxonomy" id="2585209"/>
    <lineage>
        <taxon>Eukaryota</taxon>
        <taxon>Metazoa</taxon>
        <taxon>Ecdysozoa</taxon>
        <taxon>Arthropoda</taxon>
        <taxon>Chelicerata</taxon>
        <taxon>Arachnida</taxon>
        <taxon>Araneae</taxon>
        <taxon>Araneomorphae</taxon>
        <taxon>Entelegynae</taxon>
        <taxon>Araneoidea</taxon>
        <taxon>Nephilidae</taxon>
        <taxon>Trichonephila</taxon>
    </lineage>
</organism>
<name>A0A8X6V1M9_TRICX</name>